<evidence type="ECO:0000313" key="2">
    <source>
        <dbReference type="Proteomes" id="UP000247150"/>
    </source>
</evidence>
<dbReference type="Proteomes" id="UP000247150">
    <property type="component" value="Unassembled WGS sequence"/>
</dbReference>
<sequence length="55" mass="6307">MEKREPKAQSPYLYDEQGTNEVSAQIMNAYNSGVIDQSNADFDMEAHERNEGRLQ</sequence>
<dbReference type="EMBL" id="QGTW01000011">
    <property type="protein sequence ID" value="PWW26116.1"/>
    <property type="molecule type" value="Genomic_DNA"/>
</dbReference>
<gene>
    <name evidence="1" type="ORF">DFO73_11153</name>
</gene>
<reference evidence="1 2" key="1">
    <citation type="submission" date="2018-05" db="EMBL/GenBank/DDBJ databases">
        <title>Freshwater and sediment microbial communities from various areas in North America, analyzing microbe dynamics in response to fracking.</title>
        <authorList>
            <person name="Lamendella R."/>
        </authorList>
    </citation>
    <scope>NUCLEOTIDE SEQUENCE [LARGE SCALE GENOMIC DNA]</scope>
    <source>
        <strain evidence="1 2">15_TX</strain>
    </source>
</reference>
<evidence type="ECO:0008006" key="3">
    <source>
        <dbReference type="Google" id="ProtNLM"/>
    </source>
</evidence>
<dbReference type="RefSeq" id="WP_181396065.1">
    <property type="nucleotide sequence ID" value="NZ_QGTW01000011.1"/>
</dbReference>
<comment type="caution">
    <text evidence="1">The sequence shown here is derived from an EMBL/GenBank/DDBJ whole genome shotgun (WGS) entry which is preliminary data.</text>
</comment>
<evidence type="ECO:0000313" key="1">
    <source>
        <dbReference type="EMBL" id="PWW26116.1"/>
    </source>
</evidence>
<dbReference type="AlphaFoldDB" id="A0A2V2ZQ51"/>
<name>A0A2V2ZQ51_9BACI</name>
<organism evidence="1 2">
    <name type="scientific">Cytobacillus oceanisediminis</name>
    <dbReference type="NCBI Taxonomy" id="665099"/>
    <lineage>
        <taxon>Bacteria</taxon>
        <taxon>Bacillati</taxon>
        <taxon>Bacillota</taxon>
        <taxon>Bacilli</taxon>
        <taxon>Bacillales</taxon>
        <taxon>Bacillaceae</taxon>
        <taxon>Cytobacillus</taxon>
    </lineage>
</organism>
<proteinExistence type="predicted"/>
<accession>A0A2V2ZQ51</accession>
<protein>
    <recommendedName>
        <fullName evidence="3">DUF4025 domain-containing protein</fullName>
    </recommendedName>
</protein>